<protein>
    <submittedName>
        <fullName evidence="2">PAS/PAC sensor-containing diguanylate cyclase/phosphodiesterase, partial</fullName>
    </submittedName>
</protein>
<dbReference type="InterPro" id="IPR029787">
    <property type="entry name" value="Nucleotide_cyclase"/>
</dbReference>
<accession>W0SF39</accession>
<dbReference type="InterPro" id="IPR043128">
    <property type="entry name" value="Rev_trsase/Diguanyl_cyclase"/>
</dbReference>
<dbReference type="InterPro" id="IPR000160">
    <property type="entry name" value="GGDEF_dom"/>
</dbReference>
<dbReference type="RefSeq" id="WP_041098660.1">
    <property type="nucleotide sequence ID" value="NZ_AP012547.1"/>
</dbReference>
<dbReference type="PROSITE" id="PS50887">
    <property type="entry name" value="GGDEF"/>
    <property type="match status" value="1"/>
</dbReference>
<dbReference type="Gene3D" id="3.30.70.270">
    <property type="match status" value="1"/>
</dbReference>
<evidence type="ECO:0000313" key="2">
    <source>
        <dbReference type="EMBL" id="BAO29582.1"/>
    </source>
</evidence>
<dbReference type="PANTHER" id="PTHR46663:SF3">
    <property type="entry name" value="SLL0267 PROTEIN"/>
    <property type="match status" value="1"/>
</dbReference>
<dbReference type="OrthoDB" id="9813903at2"/>
<dbReference type="Proteomes" id="UP000031637">
    <property type="component" value="Chromosome"/>
</dbReference>
<organism evidence="2 3">
    <name type="scientific">Sulfuritalea hydrogenivorans sk43H</name>
    <dbReference type="NCBI Taxonomy" id="1223802"/>
    <lineage>
        <taxon>Bacteria</taxon>
        <taxon>Pseudomonadati</taxon>
        <taxon>Pseudomonadota</taxon>
        <taxon>Betaproteobacteria</taxon>
        <taxon>Nitrosomonadales</taxon>
        <taxon>Sterolibacteriaceae</taxon>
        <taxon>Sulfuritalea</taxon>
    </lineage>
</organism>
<proteinExistence type="predicted"/>
<dbReference type="PANTHER" id="PTHR46663">
    <property type="entry name" value="DIGUANYLATE CYCLASE DGCT-RELATED"/>
    <property type="match status" value="1"/>
</dbReference>
<dbReference type="SUPFAM" id="SSF55073">
    <property type="entry name" value="Nucleotide cyclase"/>
    <property type="match status" value="1"/>
</dbReference>
<dbReference type="InterPro" id="IPR052163">
    <property type="entry name" value="DGC-Regulatory_Protein"/>
</dbReference>
<keyword evidence="3" id="KW-1185">Reference proteome</keyword>
<gene>
    <name evidence="2" type="ORF">SUTH_01790</name>
</gene>
<dbReference type="EMBL" id="AP012547">
    <property type="protein sequence ID" value="BAO29582.1"/>
    <property type="molecule type" value="Genomic_DNA"/>
</dbReference>
<dbReference type="HOGENOM" id="CLU_2467855_0_0_4"/>
<name>W0SF39_9PROT</name>
<dbReference type="STRING" id="1223802.SUTH_01790"/>
<dbReference type="KEGG" id="shd:SUTH_01790"/>
<dbReference type="Pfam" id="PF00990">
    <property type="entry name" value="GGDEF"/>
    <property type="match status" value="1"/>
</dbReference>
<evidence type="ECO:0000259" key="1">
    <source>
        <dbReference type="PROSITE" id="PS50887"/>
    </source>
</evidence>
<sequence>MVLIDLSEDAVEARRQAETVGRKILAALNRLYELPGKQHYCIPSIGITLFSDQQTGIDELLKQADLAMYQSKSAGRNTMIFFESARPV</sequence>
<dbReference type="AlphaFoldDB" id="W0SF39"/>
<feature type="domain" description="GGDEF" evidence="1">
    <location>
        <begin position="1"/>
        <end position="84"/>
    </location>
</feature>
<reference evidence="2 3" key="1">
    <citation type="journal article" date="2014" name="Syst. Appl. Microbiol.">
        <title>Complete genomes of freshwater sulfur oxidizers Sulfuricella denitrificans skB26 and Sulfuritalea hydrogenivorans sk43H: genetic insights into the sulfur oxidation pathway of betaproteobacteria.</title>
        <authorList>
            <person name="Watanabe T."/>
            <person name="Kojima H."/>
            <person name="Fukui M."/>
        </authorList>
    </citation>
    <scope>NUCLEOTIDE SEQUENCE [LARGE SCALE GENOMIC DNA]</scope>
    <source>
        <strain evidence="2">DSM22779</strain>
    </source>
</reference>
<evidence type="ECO:0000313" key="3">
    <source>
        <dbReference type="Proteomes" id="UP000031637"/>
    </source>
</evidence>